<comment type="similarity">
    <text evidence="3 11 14">Belongs to the phosphoglycerate kinase family.</text>
</comment>
<dbReference type="SUPFAM" id="SSF53748">
    <property type="entry name" value="Phosphoglycerate kinase"/>
    <property type="match status" value="1"/>
</dbReference>
<dbReference type="KEGG" id="schv:BRCON_0645"/>
<dbReference type="PRINTS" id="PR00477">
    <property type="entry name" value="PHGLYCKINASE"/>
</dbReference>
<evidence type="ECO:0000256" key="3">
    <source>
        <dbReference type="ARBA" id="ARBA00008982"/>
    </source>
</evidence>
<evidence type="ECO:0000256" key="1">
    <source>
        <dbReference type="ARBA" id="ARBA00000642"/>
    </source>
</evidence>
<dbReference type="GO" id="GO:0004618">
    <property type="term" value="F:phosphoglycerate kinase activity"/>
    <property type="evidence" value="ECO:0007669"/>
    <property type="project" value="UniProtKB-UniRule"/>
</dbReference>
<dbReference type="GO" id="GO:0005524">
    <property type="term" value="F:ATP binding"/>
    <property type="evidence" value="ECO:0007669"/>
    <property type="project" value="UniProtKB-KW"/>
</dbReference>
<dbReference type="GO" id="GO:0043531">
    <property type="term" value="F:ADP binding"/>
    <property type="evidence" value="ECO:0007669"/>
    <property type="project" value="TreeGrafter"/>
</dbReference>
<feature type="binding site" evidence="11">
    <location>
        <position position="119"/>
    </location>
    <ligand>
        <name>substrate</name>
    </ligand>
</feature>
<comment type="catalytic activity">
    <reaction evidence="1 11 14">
        <text>(2R)-3-phosphoglycerate + ATP = (2R)-3-phospho-glyceroyl phosphate + ADP</text>
        <dbReference type="Rhea" id="RHEA:14801"/>
        <dbReference type="ChEBI" id="CHEBI:30616"/>
        <dbReference type="ChEBI" id="CHEBI:57604"/>
        <dbReference type="ChEBI" id="CHEBI:58272"/>
        <dbReference type="ChEBI" id="CHEBI:456216"/>
        <dbReference type="EC" id="2.7.2.3"/>
    </reaction>
</comment>
<feature type="binding site" evidence="12">
    <location>
        <position position="152"/>
    </location>
    <ligand>
        <name>(2R)-3-phosphoglycerate</name>
        <dbReference type="ChEBI" id="CHEBI:58272"/>
    </ligand>
</feature>
<feature type="binding site" evidence="11">
    <location>
        <position position="152"/>
    </location>
    <ligand>
        <name>substrate</name>
    </ligand>
</feature>
<keyword evidence="11" id="KW-0324">Glycolysis</keyword>
<keyword evidence="10 11" id="KW-0067">ATP-binding</keyword>
<feature type="binding site" evidence="11 12">
    <location>
        <begin position="22"/>
        <end position="24"/>
    </location>
    <ligand>
        <name>substrate</name>
    </ligand>
</feature>
<feature type="binding site" evidence="12">
    <location>
        <position position="119"/>
    </location>
    <ligand>
        <name>(2R)-3-phosphoglycerate</name>
        <dbReference type="ChEBI" id="CHEBI:58272"/>
    </ligand>
</feature>
<dbReference type="PANTHER" id="PTHR11406">
    <property type="entry name" value="PHOSPHOGLYCERATE KINASE"/>
    <property type="match status" value="1"/>
</dbReference>
<evidence type="ECO:0000313" key="16">
    <source>
        <dbReference type="Proteomes" id="UP000262583"/>
    </source>
</evidence>
<comment type="subcellular location">
    <subcellularLocation>
        <location evidence="2 11">Cytoplasm</location>
    </subcellularLocation>
</comment>
<comment type="pathway">
    <text evidence="11">Carbohydrate degradation; glycolysis; pyruvate from D-glyceraldehyde 3-phosphate: step 2/5.</text>
</comment>
<feature type="binding site" evidence="11 13">
    <location>
        <begin position="354"/>
        <end position="357"/>
    </location>
    <ligand>
        <name>ATP</name>
        <dbReference type="ChEBI" id="CHEBI:30616"/>
    </ligand>
</feature>
<dbReference type="EMBL" id="CP030759">
    <property type="protein sequence ID" value="AXA35422.1"/>
    <property type="molecule type" value="Genomic_DNA"/>
</dbReference>
<dbReference type="FunFam" id="3.40.50.1260:FF:000007">
    <property type="entry name" value="Phosphoglycerate kinase"/>
    <property type="match status" value="1"/>
</dbReference>
<feature type="binding site" evidence="11 13">
    <location>
        <position position="328"/>
    </location>
    <ligand>
        <name>ATP</name>
        <dbReference type="ChEBI" id="CHEBI:30616"/>
    </ligand>
</feature>
<dbReference type="HAMAP" id="MF_00145">
    <property type="entry name" value="Phosphoglyc_kinase"/>
    <property type="match status" value="1"/>
</dbReference>
<evidence type="ECO:0000256" key="14">
    <source>
        <dbReference type="RuleBase" id="RU000532"/>
    </source>
</evidence>
<evidence type="ECO:0000256" key="4">
    <source>
        <dbReference type="ARBA" id="ARBA00011245"/>
    </source>
</evidence>
<keyword evidence="7 11" id="KW-0808">Transferase</keyword>
<feature type="binding site" evidence="11 13">
    <location>
        <position position="297"/>
    </location>
    <ligand>
        <name>ATP</name>
        <dbReference type="ChEBI" id="CHEBI:30616"/>
    </ligand>
</feature>
<feature type="binding site" evidence="11 12">
    <location>
        <begin position="60"/>
        <end position="63"/>
    </location>
    <ligand>
        <name>substrate</name>
    </ligand>
</feature>
<name>A0A2Z4Y3X1_SUMC1</name>
<dbReference type="EC" id="2.7.2.3" evidence="5 11"/>
<dbReference type="GO" id="GO:0005829">
    <property type="term" value="C:cytosol"/>
    <property type="evidence" value="ECO:0007669"/>
    <property type="project" value="TreeGrafter"/>
</dbReference>
<evidence type="ECO:0000256" key="5">
    <source>
        <dbReference type="ARBA" id="ARBA00013061"/>
    </source>
</evidence>
<dbReference type="GO" id="GO:0006096">
    <property type="term" value="P:glycolytic process"/>
    <property type="evidence" value="ECO:0007669"/>
    <property type="project" value="UniProtKB-UniRule"/>
</dbReference>
<comment type="subunit">
    <text evidence="4 11">Monomer.</text>
</comment>
<reference evidence="15 16" key="1">
    <citation type="submission" date="2018-05" db="EMBL/GenBank/DDBJ databases">
        <title>A metagenomic window into the 2 km-deep terrestrial subsurface aquifer revealed taxonomically and functionally diverse microbial community comprising novel uncultured bacterial lineages.</title>
        <authorList>
            <person name="Kadnikov V.V."/>
            <person name="Mardanov A.V."/>
            <person name="Beletsky A.V."/>
            <person name="Banks D."/>
            <person name="Pimenov N.V."/>
            <person name="Frank Y.A."/>
            <person name="Karnachuk O.V."/>
            <person name="Ravin N.V."/>
        </authorList>
    </citation>
    <scope>NUCLEOTIDE SEQUENCE [LARGE SCALE GENOMIC DNA]</scope>
    <source>
        <strain evidence="15">BY</strain>
    </source>
</reference>
<dbReference type="PIRSF" id="PIRSF000724">
    <property type="entry name" value="Pgk"/>
    <property type="match status" value="1"/>
</dbReference>
<dbReference type="Proteomes" id="UP000262583">
    <property type="component" value="Chromosome"/>
</dbReference>
<dbReference type="InterPro" id="IPR036043">
    <property type="entry name" value="Phosphoglycerate_kinase_sf"/>
</dbReference>
<dbReference type="CDD" id="cd00318">
    <property type="entry name" value="Phosphoglycerate_kinase"/>
    <property type="match status" value="1"/>
</dbReference>
<evidence type="ECO:0000256" key="11">
    <source>
        <dbReference type="HAMAP-Rule" id="MF_00145"/>
    </source>
</evidence>
<feature type="binding site" evidence="11">
    <location>
        <position position="37"/>
    </location>
    <ligand>
        <name>substrate</name>
    </ligand>
</feature>
<organism evidence="15 16">
    <name type="scientific">Sumerlaea chitinivorans</name>
    <dbReference type="NCBI Taxonomy" id="2250252"/>
    <lineage>
        <taxon>Bacteria</taxon>
        <taxon>Candidatus Sumerlaeota</taxon>
        <taxon>Candidatus Sumerlaeia</taxon>
        <taxon>Candidatus Sumerlaeales</taxon>
        <taxon>Candidatus Sumerlaeaceae</taxon>
        <taxon>Candidatus Sumerlaea</taxon>
    </lineage>
</organism>
<keyword evidence="9 11" id="KW-0418">Kinase</keyword>
<dbReference type="InterPro" id="IPR015824">
    <property type="entry name" value="Phosphoglycerate_kinase_N"/>
</dbReference>
<dbReference type="Pfam" id="PF00162">
    <property type="entry name" value="PGK"/>
    <property type="match status" value="1"/>
</dbReference>
<dbReference type="AlphaFoldDB" id="A0A2Z4Y3X1"/>
<dbReference type="InterPro" id="IPR015911">
    <property type="entry name" value="Phosphoglycerate_kinase_CS"/>
</dbReference>
<evidence type="ECO:0000256" key="7">
    <source>
        <dbReference type="ARBA" id="ARBA00022679"/>
    </source>
</evidence>
<dbReference type="UniPathway" id="UPA00109">
    <property type="reaction ID" value="UER00185"/>
</dbReference>
<evidence type="ECO:0000256" key="8">
    <source>
        <dbReference type="ARBA" id="ARBA00022741"/>
    </source>
</evidence>
<keyword evidence="8 11" id="KW-0547">Nucleotide-binding</keyword>
<gene>
    <name evidence="11" type="primary">pgk</name>
    <name evidence="15" type="ORF">BRCON_0645</name>
</gene>
<evidence type="ECO:0000256" key="6">
    <source>
        <dbReference type="ARBA" id="ARBA00022490"/>
    </source>
</evidence>
<evidence type="ECO:0000256" key="13">
    <source>
        <dbReference type="PIRSR" id="PIRSR000724-2"/>
    </source>
</evidence>
<dbReference type="InterPro" id="IPR001576">
    <property type="entry name" value="Phosphoglycerate_kinase"/>
</dbReference>
<sequence length="398" mass="42349">MAKKTIADLQDLQGKRVFVRVDFNVPMDGETITDDIRIRESLPTIKYLVEKGARVILASHLGRPKGKVVPSMSLAPAAKRLGELIGKDVKMAPDCVGPEVEQMVAALQPGEVLMLENVRFHPEEEKNDPEFAKKLAALADIFVQDAFGSVHRAHASTEGITHFVPVSVAGFLVEKELKYLGEALANPVRPFVAILGGSKVSTKIGVISNLLKQVDVLLLGGGMTYTFIKAQGGSIGSSLFEPETLEVAKQTLEEAKALGKKLLLPVDNLVCQSTEKPDPNVPRMVVESHAIPDGWMGVDIGPKTAELYVNEIKQAKTIVWNGPVGVFEIDEFAGGSKAIAQALADSGAVTVIGGGDSAAAVKKFGLADKMTHISTGGGASLEFLEGKKLPGIEALNDK</sequence>
<protein>
    <recommendedName>
        <fullName evidence="5 11">Phosphoglycerate kinase</fullName>
        <ecNumber evidence="5 11">2.7.2.3</ecNumber>
    </recommendedName>
</protein>
<keyword evidence="6 11" id="KW-0963">Cytoplasm</keyword>
<feature type="binding site" evidence="12">
    <location>
        <position position="37"/>
    </location>
    <ligand>
        <name>(2R)-3-phosphoglycerate</name>
        <dbReference type="ChEBI" id="CHEBI:58272"/>
    </ligand>
</feature>
<dbReference type="FunFam" id="3.40.50.1260:FF:000002">
    <property type="entry name" value="Phosphoglycerate kinase"/>
    <property type="match status" value="1"/>
</dbReference>
<dbReference type="GO" id="GO:0006094">
    <property type="term" value="P:gluconeogenesis"/>
    <property type="evidence" value="ECO:0007669"/>
    <property type="project" value="TreeGrafter"/>
</dbReference>
<evidence type="ECO:0000256" key="10">
    <source>
        <dbReference type="ARBA" id="ARBA00022840"/>
    </source>
</evidence>
<evidence type="ECO:0000313" key="15">
    <source>
        <dbReference type="EMBL" id="AXA35422.1"/>
    </source>
</evidence>
<evidence type="ECO:0000256" key="9">
    <source>
        <dbReference type="ARBA" id="ARBA00022777"/>
    </source>
</evidence>
<dbReference type="Gene3D" id="3.40.50.1260">
    <property type="entry name" value="Phosphoglycerate kinase, N-terminal domain"/>
    <property type="match status" value="2"/>
</dbReference>
<feature type="binding site" evidence="11 13">
    <location>
        <position position="203"/>
    </location>
    <ligand>
        <name>ATP</name>
        <dbReference type="ChEBI" id="CHEBI:30616"/>
    </ligand>
</feature>
<accession>A0A2Z4Y3X1</accession>
<evidence type="ECO:0000256" key="2">
    <source>
        <dbReference type="ARBA" id="ARBA00004496"/>
    </source>
</evidence>
<dbReference type="PANTHER" id="PTHR11406:SF23">
    <property type="entry name" value="PHOSPHOGLYCERATE KINASE 1, CHLOROPLASTIC-RELATED"/>
    <property type="match status" value="1"/>
</dbReference>
<evidence type="ECO:0000256" key="12">
    <source>
        <dbReference type="PIRSR" id="PIRSR000724-1"/>
    </source>
</evidence>
<proteinExistence type="inferred from homology"/>
<dbReference type="PROSITE" id="PS00111">
    <property type="entry name" value="PGLYCERATE_KINASE"/>
    <property type="match status" value="1"/>
</dbReference>